<feature type="domain" description="EccD-like transmembrane" evidence="8">
    <location>
        <begin position="116"/>
        <end position="451"/>
    </location>
</feature>
<dbReference type="GO" id="GO:0005886">
    <property type="term" value="C:plasma membrane"/>
    <property type="evidence" value="ECO:0007669"/>
    <property type="project" value="UniProtKB-SubCell"/>
</dbReference>
<evidence type="ECO:0000259" key="8">
    <source>
        <dbReference type="Pfam" id="PF19053"/>
    </source>
</evidence>
<keyword evidence="10" id="KW-1185">Reference proteome</keyword>
<evidence type="ECO:0000256" key="2">
    <source>
        <dbReference type="ARBA" id="ARBA00006162"/>
    </source>
</evidence>
<name>A0A1H2ZLA9_9PSEU</name>
<evidence type="ECO:0000256" key="7">
    <source>
        <dbReference type="SAM" id="Phobius"/>
    </source>
</evidence>
<keyword evidence="6 7" id="KW-0472">Membrane</keyword>
<dbReference type="STRING" id="418495.SAMN05216215_100899"/>
<dbReference type="AlphaFoldDB" id="A0A1H2ZLA9"/>
<keyword evidence="4 7" id="KW-0812">Transmembrane</keyword>
<evidence type="ECO:0000313" key="9">
    <source>
        <dbReference type="EMBL" id="SDX18157.1"/>
    </source>
</evidence>
<feature type="transmembrane region" description="Helical" evidence="7">
    <location>
        <begin position="116"/>
        <end position="134"/>
    </location>
</feature>
<keyword evidence="5 7" id="KW-1133">Transmembrane helix</keyword>
<dbReference type="InterPro" id="IPR044049">
    <property type="entry name" value="EccD_transm"/>
</dbReference>
<comment type="similarity">
    <text evidence="2">Belongs to the EccD/Snm4 family.</text>
</comment>
<feature type="transmembrane region" description="Helical" evidence="7">
    <location>
        <begin position="140"/>
        <end position="160"/>
    </location>
</feature>
<reference evidence="10" key="1">
    <citation type="submission" date="2016-10" db="EMBL/GenBank/DDBJ databases">
        <authorList>
            <person name="Varghese N."/>
            <person name="Submissions S."/>
        </authorList>
    </citation>
    <scope>NUCLEOTIDE SEQUENCE [LARGE SCALE GENOMIC DNA]</scope>
    <source>
        <strain evidence="10">CGMCC 4.3530</strain>
    </source>
</reference>
<evidence type="ECO:0000256" key="6">
    <source>
        <dbReference type="ARBA" id="ARBA00023136"/>
    </source>
</evidence>
<feature type="transmembrane region" description="Helical" evidence="7">
    <location>
        <begin position="312"/>
        <end position="332"/>
    </location>
</feature>
<evidence type="ECO:0000313" key="10">
    <source>
        <dbReference type="Proteomes" id="UP000199529"/>
    </source>
</evidence>
<feature type="transmembrane region" description="Helical" evidence="7">
    <location>
        <begin position="365"/>
        <end position="382"/>
    </location>
</feature>
<feature type="transmembrane region" description="Helical" evidence="7">
    <location>
        <begin position="225"/>
        <end position="246"/>
    </location>
</feature>
<feature type="transmembrane region" description="Helical" evidence="7">
    <location>
        <begin position="388"/>
        <end position="408"/>
    </location>
</feature>
<feature type="transmembrane region" description="Helical" evidence="7">
    <location>
        <begin position="252"/>
        <end position="273"/>
    </location>
</feature>
<proteinExistence type="inferred from homology"/>
<evidence type="ECO:0000256" key="3">
    <source>
        <dbReference type="ARBA" id="ARBA00022475"/>
    </source>
</evidence>
<comment type="subcellular location">
    <subcellularLocation>
        <location evidence="1">Cell membrane</location>
        <topology evidence="1">Multi-pass membrane protein</topology>
    </subcellularLocation>
</comment>
<dbReference type="Proteomes" id="UP000199529">
    <property type="component" value="Unassembled WGS sequence"/>
</dbReference>
<dbReference type="PIRSF" id="PIRSF017804">
    <property type="entry name" value="Secretion_EccD1"/>
    <property type="match status" value="1"/>
</dbReference>
<feature type="transmembrane region" description="Helical" evidence="7">
    <location>
        <begin position="429"/>
        <end position="449"/>
    </location>
</feature>
<dbReference type="NCBIfam" id="TIGR03920">
    <property type="entry name" value="T7SS_EccD"/>
    <property type="match status" value="1"/>
</dbReference>
<feature type="transmembrane region" description="Helical" evidence="7">
    <location>
        <begin position="202"/>
        <end position="220"/>
    </location>
</feature>
<feature type="transmembrane region" description="Helical" evidence="7">
    <location>
        <begin position="172"/>
        <end position="190"/>
    </location>
</feature>
<protein>
    <submittedName>
        <fullName evidence="9">Type VII secretion integral membrane protein EccD</fullName>
    </submittedName>
</protein>
<dbReference type="OrthoDB" id="4775372at2"/>
<feature type="transmembrane region" description="Helical" evidence="7">
    <location>
        <begin position="338"/>
        <end position="353"/>
    </location>
</feature>
<sequence length="454" mass="46104">MSTPRRVTVVAPGSRIDVALPLECTVAELIPQLVRLTGVPSRPEQHPGWVLARIGGVALAPGLTVSATLVQDGEILCLNPRPRQEIPLVFDDTVDAIAGAAQTRSGPWRPRAGRNLSLFAAVALFVGATVFAVSALAGGLAAPIGCAVIAVALAVVGGALSRARGDLDSGSATAGAGVVAALLAGITALPPHQPWPIEVGSFAAGLGAVTLYATAAAMLVHRFTVFAPIVAASALGALITASVPLFDLPGTSVAAVSVALTAAITAAAPMIALRLARLPMPRVPADMDSFRADEQPTLDSSVLGPTTTATDILTGLVTALGLVTAGGCLVLLGDPSPWAAVLVALAATAWLLRSRSYAGTAQRVAVIVIGLLLLIGLSARLLSTLDHYWTLAVAAFAVVAGAGCLHYAARNPASLPSPLRARWLDILEYVVLIALIPTAAAVLDLYNTIRDAVG</sequence>
<dbReference type="InterPro" id="IPR024962">
    <property type="entry name" value="YukD-like"/>
</dbReference>
<dbReference type="EMBL" id="FNOK01000008">
    <property type="protein sequence ID" value="SDX18157.1"/>
    <property type="molecule type" value="Genomic_DNA"/>
</dbReference>
<evidence type="ECO:0000256" key="4">
    <source>
        <dbReference type="ARBA" id="ARBA00022692"/>
    </source>
</evidence>
<dbReference type="InterPro" id="IPR006707">
    <property type="entry name" value="T7SS_EccD"/>
</dbReference>
<evidence type="ECO:0000256" key="1">
    <source>
        <dbReference type="ARBA" id="ARBA00004651"/>
    </source>
</evidence>
<gene>
    <name evidence="9" type="ORF">SAMN05216215_100899</name>
</gene>
<dbReference type="Gene3D" id="3.10.20.90">
    <property type="entry name" value="Phosphatidylinositol 3-kinase Catalytic Subunit, Chain A, domain 1"/>
    <property type="match status" value="1"/>
</dbReference>
<evidence type="ECO:0000256" key="5">
    <source>
        <dbReference type="ARBA" id="ARBA00022989"/>
    </source>
</evidence>
<dbReference type="Pfam" id="PF19053">
    <property type="entry name" value="EccD"/>
    <property type="match status" value="1"/>
</dbReference>
<keyword evidence="3" id="KW-1003">Cell membrane</keyword>
<accession>A0A1H2ZLA9</accession>
<organism evidence="9 10">
    <name type="scientific">Saccharopolyspora shandongensis</name>
    <dbReference type="NCBI Taxonomy" id="418495"/>
    <lineage>
        <taxon>Bacteria</taxon>
        <taxon>Bacillati</taxon>
        <taxon>Actinomycetota</taxon>
        <taxon>Actinomycetes</taxon>
        <taxon>Pseudonocardiales</taxon>
        <taxon>Pseudonocardiaceae</taxon>
        <taxon>Saccharopolyspora</taxon>
    </lineage>
</organism>
<dbReference type="RefSeq" id="WP_143060919.1">
    <property type="nucleotide sequence ID" value="NZ_FNOK01000008.1"/>
</dbReference>
<dbReference type="Pfam" id="PF08817">
    <property type="entry name" value="YukD"/>
    <property type="match status" value="1"/>
</dbReference>